<evidence type="ECO:0000256" key="5">
    <source>
        <dbReference type="ARBA" id="ARBA00022777"/>
    </source>
</evidence>
<dbReference type="Gene3D" id="3.40.50.300">
    <property type="entry name" value="P-loop containing nucleotide triphosphate hydrolases"/>
    <property type="match status" value="1"/>
</dbReference>
<evidence type="ECO:0000256" key="2">
    <source>
        <dbReference type="ARBA" id="ARBA00012961"/>
    </source>
</evidence>
<evidence type="ECO:0000256" key="1">
    <source>
        <dbReference type="ARBA" id="ARBA00005790"/>
    </source>
</evidence>
<evidence type="ECO:0000259" key="8">
    <source>
        <dbReference type="PROSITE" id="PS50052"/>
    </source>
</evidence>
<keyword evidence="4" id="KW-0547">Nucleotide-binding</keyword>
<organism evidence="9 10">
    <name type="scientific">Nannochloropsis gaditana</name>
    <dbReference type="NCBI Taxonomy" id="72520"/>
    <lineage>
        <taxon>Eukaryota</taxon>
        <taxon>Sar</taxon>
        <taxon>Stramenopiles</taxon>
        <taxon>Ochrophyta</taxon>
        <taxon>Eustigmatophyceae</taxon>
        <taxon>Eustigmatales</taxon>
        <taxon>Monodopsidaceae</taxon>
        <taxon>Nannochloropsis</taxon>
    </lineage>
</organism>
<dbReference type="GO" id="GO:0005829">
    <property type="term" value="C:cytosol"/>
    <property type="evidence" value="ECO:0007669"/>
    <property type="project" value="TreeGrafter"/>
</dbReference>
<dbReference type="SUPFAM" id="SSF52540">
    <property type="entry name" value="P-loop containing nucleoside triphosphate hydrolases"/>
    <property type="match status" value="1"/>
</dbReference>
<dbReference type="InterPro" id="IPR008145">
    <property type="entry name" value="GK/Ca_channel_bsu"/>
</dbReference>
<dbReference type="NCBIfam" id="TIGR03263">
    <property type="entry name" value="guanyl_kin"/>
    <property type="match status" value="1"/>
</dbReference>
<name>W7TN41_9STRA</name>
<gene>
    <name evidence="9" type="ORF">Naga_100009g18</name>
</gene>
<comment type="caution">
    <text evidence="9">The sequence shown here is derived from an EMBL/GenBank/DDBJ whole genome shotgun (WGS) entry which is preliminary data.</text>
</comment>
<dbReference type="PROSITE" id="PS50052">
    <property type="entry name" value="GUANYLATE_KINASE_2"/>
    <property type="match status" value="1"/>
</dbReference>
<dbReference type="InterPro" id="IPR027417">
    <property type="entry name" value="P-loop_NTPase"/>
</dbReference>
<evidence type="ECO:0000313" key="10">
    <source>
        <dbReference type="Proteomes" id="UP000019335"/>
    </source>
</evidence>
<evidence type="ECO:0000256" key="3">
    <source>
        <dbReference type="ARBA" id="ARBA00022679"/>
    </source>
</evidence>
<sequence>MASSTALMEDRMERSPNPGSPPGNSLEGQLESFSLLPHKTEEENEETAQTATPGVSDILSVRGETSENTPMGTSGQSKKGIVDMLYNNRPKELETRPRYIDAHPEARLVLQAFFSAVLAEEPEDVYAFARQYFSQRVKVPKEELLRPLVICGPSGVGKGTLMNMLFEEFGGYFGFSVSHTTRAPRPGEVEGVHYNFTSRDAMEAAIEEGRFLEFARVHTNLYGTSLEAVRQVQRAGKVCVLDIDVQGVIKVKETDVNPHYVFIAPPSVEHLEARLRGRGTESAKDIETRLGAARAEIEYGLAKGNFEHVVVNDTLEKAYADLKTTLVGFYSHLAAKTA</sequence>
<dbReference type="InterPro" id="IPR047501">
    <property type="entry name" value="DD_CATIP"/>
</dbReference>
<keyword evidence="10" id="KW-1185">Reference proteome</keyword>
<dbReference type="PANTHER" id="PTHR23117">
    <property type="entry name" value="GUANYLATE KINASE-RELATED"/>
    <property type="match status" value="1"/>
</dbReference>
<dbReference type="OrthoDB" id="6334211at2759"/>
<dbReference type="FunFam" id="3.30.63.10:FF:000002">
    <property type="entry name" value="Guanylate kinase 1"/>
    <property type="match status" value="1"/>
</dbReference>
<accession>W7TN41</accession>
<dbReference type="Pfam" id="PF00625">
    <property type="entry name" value="Guanylate_kin"/>
    <property type="match status" value="1"/>
</dbReference>
<dbReference type="SMART" id="SM00072">
    <property type="entry name" value="GuKc"/>
    <property type="match status" value="1"/>
</dbReference>
<dbReference type="PROSITE" id="PS00856">
    <property type="entry name" value="GUANYLATE_KINASE_1"/>
    <property type="match status" value="1"/>
</dbReference>
<evidence type="ECO:0000256" key="7">
    <source>
        <dbReference type="SAM" id="MobiDB-lite"/>
    </source>
</evidence>
<dbReference type="FunFam" id="3.40.50.300:FF:000776">
    <property type="entry name" value="Guanylate kinase 2"/>
    <property type="match status" value="1"/>
</dbReference>
<proteinExistence type="inferred from homology"/>
<reference evidence="9 10" key="1">
    <citation type="journal article" date="2014" name="Mol. Plant">
        <title>Chromosome Scale Genome Assembly and Transcriptome Profiling of Nannochloropsis gaditana in Nitrogen Depletion.</title>
        <authorList>
            <person name="Corteggiani Carpinelli E."/>
            <person name="Telatin A."/>
            <person name="Vitulo N."/>
            <person name="Forcato C."/>
            <person name="D'Angelo M."/>
            <person name="Schiavon R."/>
            <person name="Vezzi A."/>
            <person name="Giacometti G.M."/>
            <person name="Morosinotto T."/>
            <person name="Valle G."/>
        </authorList>
    </citation>
    <scope>NUCLEOTIDE SEQUENCE [LARGE SCALE GENOMIC DNA]</scope>
    <source>
        <strain evidence="9 10">B-31</strain>
    </source>
</reference>
<dbReference type="CDD" id="cd00071">
    <property type="entry name" value="GMPK"/>
    <property type="match status" value="1"/>
</dbReference>
<evidence type="ECO:0000256" key="6">
    <source>
        <dbReference type="ARBA" id="ARBA00022840"/>
    </source>
</evidence>
<protein>
    <recommendedName>
        <fullName evidence="2">guanylate kinase</fullName>
        <ecNumber evidence="2">2.7.4.8</ecNumber>
    </recommendedName>
</protein>
<evidence type="ECO:0000313" key="9">
    <source>
        <dbReference type="EMBL" id="EWM28540.1"/>
    </source>
</evidence>
<comment type="similarity">
    <text evidence="1">Belongs to the guanylate kinase family.</text>
</comment>
<feature type="region of interest" description="Disordered" evidence="7">
    <location>
        <begin position="1"/>
        <end position="78"/>
    </location>
</feature>
<dbReference type="GO" id="GO:0004385">
    <property type="term" value="F:GMP kinase activity"/>
    <property type="evidence" value="ECO:0007669"/>
    <property type="project" value="UniProtKB-EC"/>
</dbReference>
<keyword evidence="3" id="KW-0808">Transferase</keyword>
<keyword evidence="5 9" id="KW-0418">Kinase</keyword>
<dbReference type="EMBL" id="AZIL01000279">
    <property type="protein sequence ID" value="EWM28540.1"/>
    <property type="molecule type" value="Genomic_DNA"/>
</dbReference>
<dbReference type="GO" id="GO:0005524">
    <property type="term" value="F:ATP binding"/>
    <property type="evidence" value="ECO:0007669"/>
    <property type="project" value="UniProtKB-KW"/>
</dbReference>
<feature type="compositionally biased region" description="Polar residues" evidence="7">
    <location>
        <begin position="66"/>
        <end position="77"/>
    </location>
</feature>
<dbReference type="SUPFAM" id="SSF47391">
    <property type="entry name" value="Dimerization-anchoring domain of cAMP-dependent PK regulatory subunit"/>
    <property type="match status" value="1"/>
</dbReference>
<dbReference type="PANTHER" id="PTHR23117:SF13">
    <property type="entry name" value="GUANYLATE KINASE"/>
    <property type="match status" value="1"/>
</dbReference>
<feature type="domain" description="Guanylate kinase-like" evidence="8">
    <location>
        <begin position="145"/>
        <end position="327"/>
    </location>
</feature>
<dbReference type="InterPro" id="IPR020590">
    <property type="entry name" value="Guanylate_kinase_CS"/>
</dbReference>
<keyword evidence="6" id="KW-0067">ATP-binding</keyword>
<dbReference type="Proteomes" id="UP000019335">
    <property type="component" value="Chromosome 4"/>
</dbReference>
<dbReference type="CDD" id="cd22973">
    <property type="entry name" value="DD_CATIP"/>
    <property type="match status" value="1"/>
</dbReference>
<dbReference type="InterPro" id="IPR008144">
    <property type="entry name" value="Guanylate_kin-like_dom"/>
</dbReference>
<dbReference type="AlphaFoldDB" id="W7TN41"/>
<dbReference type="EC" id="2.7.4.8" evidence="2"/>
<evidence type="ECO:0000256" key="4">
    <source>
        <dbReference type="ARBA" id="ARBA00022741"/>
    </source>
</evidence>
<dbReference type="InterPro" id="IPR017665">
    <property type="entry name" value="Guanylate_kinase"/>
</dbReference>